<proteinExistence type="predicted"/>
<reference evidence="2" key="1">
    <citation type="journal article" date="2019" name="Int. J. Syst. Evol. Microbiol.">
        <title>The Global Catalogue of Microorganisms (GCM) 10K type strain sequencing project: providing services to taxonomists for standard genome sequencing and annotation.</title>
        <authorList>
            <consortium name="The Broad Institute Genomics Platform"/>
            <consortium name="The Broad Institute Genome Sequencing Center for Infectious Disease"/>
            <person name="Wu L."/>
            <person name="Ma J."/>
        </authorList>
    </citation>
    <scope>NUCLEOTIDE SEQUENCE [LARGE SCALE GENOMIC DNA]</scope>
    <source>
        <strain evidence="2">CGMCC 1.12778</strain>
    </source>
</reference>
<sequence length="138" mass="15190">MSVGPGNEAYERSVAAQRRWQAEVAKGTLSIQEVAALLDPGQPDPARVAQLAEAGELLGVLHEGVLKFPKYQFSGADIREAIPQLMALAKRGGIPPWDVAYWMISPSSLFAAQDRPMDHLDDPDELLTAARYEFETIW</sequence>
<name>A0ABQ2AWY9_9MICC</name>
<keyword evidence="2" id="KW-1185">Reference proteome</keyword>
<comment type="caution">
    <text evidence="1">The sequence shown here is derived from an EMBL/GenBank/DDBJ whole genome shotgun (WGS) entry which is preliminary data.</text>
</comment>
<dbReference type="EMBL" id="BMFW01000025">
    <property type="protein sequence ID" value="GGI00139.1"/>
    <property type="molecule type" value="Genomic_DNA"/>
</dbReference>
<protein>
    <submittedName>
        <fullName evidence="1">Uncharacterized protein</fullName>
    </submittedName>
</protein>
<accession>A0ABQ2AWY9</accession>
<organism evidence="1 2">
    <name type="scientific">Arthrobacter liuii</name>
    <dbReference type="NCBI Taxonomy" id="1476996"/>
    <lineage>
        <taxon>Bacteria</taxon>
        <taxon>Bacillati</taxon>
        <taxon>Actinomycetota</taxon>
        <taxon>Actinomycetes</taxon>
        <taxon>Micrococcales</taxon>
        <taxon>Micrococcaceae</taxon>
        <taxon>Arthrobacter</taxon>
    </lineage>
</organism>
<gene>
    <name evidence="1" type="ORF">GCM10007170_36590</name>
</gene>
<evidence type="ECO:0000313" key="2">
    <source>
        <dbReference type="Proteomes" id="UP000643279"/>
    </source>
</evidence>
<evidence type="ECO:0000313" key="1">
    <source>
        <dbReference type="EMBL" id="GGI00139.1"/>
    </source>
</evidence>
<dbReference type="Proteomes" id="UP000643279">
    <property type="component" value="Unassembled WGS sequence"/>
</dbReference>